<protein>
    <submittedName>
        <fullName evidence="5">Xanthine dehydrogenase family protein subunit M</fullName>
    </submittedName>
</protein>
<dbReference type="SMART" id="SM01092">
    <property type="entry name" value="CO_deh_flav_C"/>
    <property type="match status" value="1"/>
</dbReference>
<accession>A0ABS6J092</accession>
<evidence type="ECO:0000313" key="6">
    <source>
        <dbReference type="Proteomes" id="UP000731907"/>
    </source>
</evidence>
<dbReference type="RefSeq" id="WP_161761064.1">
    <property type="nucleotide sequence ID" value="NZ_JAAATX020000002.1"/>
</dbReference>
<evidence type="ECO:0000313" key="5">
    <source>
        <dbReference type="EMBL" id="MBU9697008.1"/>
    </source>
</evidence>
<dbReference type="InterPro" id="IPR005107">
    <property type="entry name" value="CO_DH_flav_C"/>
</dbReference>
<gene>
    <name evidence="5" type="ORF">GU927_004010</name>
</gene>
<evidence type="ECO:0000256" key="1">
    <source>
        <dbReference type="ARBA" id="ARBA00022630"/>
    </source>
</evidence>
<dbReference type="Gene3D" id="3.30.390.50">
    <property type="entry name" value="CO dehydrogenase flavoprotein, C-terminal domain"/>
    <property type="match status" value="1"/>
</dbReference>
<comment type="caution">
    <text evidence="5">The sequence shown here is derived from an EMBL/GenBank/DDBJ whole genome shotgun (WGS) entry which is preliminary data.</text>
</comment>
<evidence type="ECO:0000259" key="4">
    <source>
        <dbReference type="PROSITE" id="PS51387"/>
    </source>
</evidence>
<dbReference type="InterPro" id="IPR036318">
    <property type="entry name" value="FAD-bd_PCMH-like_sf"/>
</dbReference>
<dbReference type="InterPro" id="IPR016169">
    <property type="entry name" value="FAD-bd_PCMH_sub2"/>
</dbReference>
<dbReference type="SUPFAM" id="SSF56176">
    <property type="entry name" value="FAD-binding/transporter-associated domain-like"/>
    <property type="match status" value="1"/>
</dbReference>
<dbReference type="PANTHER" id="PTHR42659">
    <property type="entry name" value="XANTHINE DEHYDROGENASE SUBUNIT C-RELATED"/>
    <property type="match status" value="1"/>
</dbReference>
<keyword evidence="2" id="KW-0274">FAD</keyword>
<evidence type="ECO:0000256" key="2">
    <source>
        <dbReference type="ARBA" id="ARBA00022827"/>
    </source>
</evidence>
<keyword evidence="1" id="KW-0285">Flavoprotein</keyword>
<dbReference type="EMBL" id="JAAATX020000002">
    <property type="protein sequence ID" value="MBU9697008.1"/>
    <property type="molecule type" value="Genomic_DNA"/>
</dbReference>
<dbReference type="PROSITE" id="PS51387">
    <property type="entry name" value="FAD_PCMH"/>
    <property type="match status" value="1"/>
</dbReference>
<proteinExistence type="predicted"/>
<dbReference type="Proteomes" id="UP000731907">
    <property type="component" value="Unassembled WGS sequence"/>
</dbReference>
<dbReference type="Pfam" id="PF03450">
    <property type="entry name" value="CO_deh_flav_C"/>
    <property type="match status" value="1"/>
</dbReference>
<sequence length="276" mass="27820">MRYSRPQTLPEAVALLSSGTAQVLAGGTDLYPATQAQDLAGDVLDVTAIPALCGIDRTADGLRIGAATTWSTLAEAALPPALHALQQAALQVGGRQIQNAGTIGGNLCNASPAADGIPPLLALDAGVELAGPDGSRHLPLAAFLLGPRRTALGQGEVLAAIHIPAAALAGRSCFLKLGARAHLVISIAMVAANLTLDGPRIAKARLAVGACGPVATRLPELEHALTGHSLQDAPALITEAALARALAPIDDIRATAAYRLTAATELLRRAVAGCAA</sequence>
<evidence type="ECO:0000256" key="3">
    <source>
        <dbReference type="ARBA" id="ARBA00023002"/>
    </source>
</evidence>
<name>A0ABS6J092_9RHOB</name>
<keyword evidence="6" id="KW-1185">Reference proteome</keyword>
<dbReference type="Pfam" id="PF00941">
    <property type="entry name" value="FAD_binding_5"/>
    <property type="match status" value="1"/>
</dbReference>
<dbReference type="Gene3D" id="3.30.465.10">
    <property type="match status" value="1"/>
</dbReference>
<dbReference type="InterPro" id="IPR002346">
    <property type="entry name" value="Mopterin_DH_FAD-bd"/>
</dbReference>
<dbReference type="InterPro" id="IPR016167">
    <property type="entry name" value="FAD-bd_PCMH_sub1"/>
</dbReference>
<dbReference type="InterPro" id="IPR051312">
    <property type="entry name" value="Diverse_Substr_Oxidored"/>
</dbReference>
<dbReference type="InterPro" id="IPR036683">
    <property type="entry name" value="CO_DH_flav_C_dom_sf"/>
</dbReference>
<dbReference type="InterPro" id="IPR016166">
    <property type="entry name" value="FAD-bd_PCMH"/>
</dbReference>
<dbReference type="Gene3D" id="3.30.43.10">
    <property type="entry name" value="Uridine Diphospho-n-acetylenolpyruvylglucosamine Reductase, domain 2"/>
    <property type="match status" value="1"/>
</dbReference>
<organism evidence="5 6">
    <name type="scientific">Paragemmobacter amnigenus</name>
    <dbReference type="NCBI Taxonomy" id="2852097"/>
    <lineage>
        <taxon>Bacteria</taxon>
        <taxon>Pseudomonadati</taxon>
        <taxon>Pseudomonadota</taxon>
        <taxon>Alphaproteobacteria</taxon>
        <taxon>Rhodobacterales</taxon>
        <taxon>Paracoccaceae</taxon>
        <taxon>Paragemmobacter</taxon>
    </lineage>
</organism>
<keyword evidence="3" id="KW-0560">Oxidoreductase</keyword>
<feature type="domain" description="FAD-binding PCMH-type" evidence="4">
    <location>
        <begin position="1"/>
        <end position="168"/>
    </location>
</feature>
<dbReference type="SUPFAM" id="SSF55447">
    <property type="entry name" value="CO dehydrogenase flavoprotein C-terminal domain-like"/>
    <property type="match status" value="1"/>
</dbReference>
<reference evidence="5 6" key="1">
    <citation type="submission" date="2021-06" db="EMBL/GenBank/DDBJ databases">
        <title>Rhodobacteraceae bacterium strain HSP-20.</title>
        <authorList>
            <person name="Chen W.-M."/>
        </authorList>
    </citation>
    <scope>NUCLEOTIDE SEQUENCE [LARGE SCALE GENOMIC DNA]</scope>
    <source>
        <strain evidence="5 6">HSP-20</strain>
    </source>
</reference>
<dbReference type="PANTHER" id="PTHR42659:SF2">
    <property type="entry name" value="XANTHINE DEHYDROGENASE SUBUNIT C-RELATED"/>
    <property type="match status" value="1"/>
</dbReference>